<evidence type="ECO:0000256" key="1">
    <source>
        <dbReference type="SAM" id="MobiDB-lite"/>
    </source>
</evidence>
<reference evidence="2 3" key="1">
    <citation type="submission" date="2024-01" db="EMBL/GenBank/DDBJ databases">
        <authorList>
            <person name="Allen C."/>
            <person name="Tagirdzhanova G."/>
        </authorList>
    </citation>
    <scope>NUCLEOTIDE SEQUENCE [LARGE SCALE GENOMIC DNA]</scope>
</reference>
<dbReference type="Proteomes" id="UP001642405">
    <property type="component" value="Unassembled WGS sequence"/>
</dbReference>
<gene>
    <name evidence="2" type="ORF">SCUCBS95973_003679</name>
</gene>
<dbReference type="EMBL" id="CAWUHB010000016">
    <property type="protein sequence ID" value="CAK7219018.1"/>
    <property type="molecule type" value="Genomic_DNA"/>
</dbReference>
<organism evidence="2 3">
    <name type="scientific">Sporothrix curviconia</name>
    <dbReference type="NCBI Taxonomy" id="1260050"/>
    <lineage>
        <taxon>Eukaryota</taxon>
        <taxon>Fungi</taxon>
        <taxon>Dikarya</taxon>
        <taxon>Ascomycota</taxon>
        <taxon>Pezizomycotina</taxon>
        <taxon>Sordariomycetes</taxon>
        <taxon>Sordariomycetidae</taxon>
        <taxon>Ophiostomatales</taxon>
        <taxon>Ophiostomataceae</taxon>
        <taxon>Sporothrix</taxon>
    </lineage>
</organism>
<accession>A0ABP0BHA6</accession>
<name>A0ABP0BHA6_9PEZI</name>
<proteinExistence type="predicted"/>
<feature type="non-terminal residue" evidence="2">
    <location>
        <position position="83"/>
    </location>
</feature>
<sequence>MEALAVFGIACNVIQVISFTRETILLCKTIYTSGVPIDKDGYTSKVVSDYTRICHDLQRKINDKGSGAGSSAEEKELFSIARD</sequence>
<protein>
    <submittedName>
        <fullName evidence="2">Uncharacterized protein</fullName>
    </submittedName>
</protein>
<feature type="region of interest" description="Disordered" evidence="1">
    <location>
        <begin position="61"/>
        <end position="83"/>
    </location>
</feature>
<evidence type="ECO:0000313" key="2">
    <source>
        <dbReference type="EMBL" id="CAK7219018.1"/>
    </source>
</evidence>
<evidence type="ECO:0000313" key="3">
    <source>
        <dbReference type="Proteomes" id="UP001642405"/>
    </source>
</evidence>
<feature type="compositionally biased region" description="Basic and acidic residues" evidence="1">
    <location>
        <begin position="72"/>
        <end position="83"/>
    </location>
</feature>
<comment type="caution">
    <text evidence="2">The sequence shown here is derived from an EMBL/GenBank/DDBJ whole genome shotgun (WGS) entry which is preliminary data.</text>
</comment>
<keyword evidence="3" id="KW-1185">Reference proteome</keyword>